<dbReference type="STRING" id="1545044.SAMN05444276_105120"/>
<evidence type="ECO:0000313" key="4">
    <source>
        <dbReference type="EMBL" id="SDX38195.1"/>
    </source>
</evidence>
<evidence type="ECO:0000259" key="3">
    <source>
        <dbReference type="SMART" id="SM00062"/>
    </source>
</evidence>
<evidence type="ECO:0000256" key="2">
    <source>
        <dbReference type="SAM" id="SignalP"/>
    </source>
</evidence>
<feature type="signal peptide" evidence="2">
    <location>
        <begin position="1"/>
        <end position="22"/>
    </location>
</feature>
<sequence>MRAGSAALALAALTLAALSLGAVPVAAQLAELRSTTAFRVCADPAAVPMSAEDGSGFENRLATLFAEKLNLSVEYFWFPQGTGFVRKTLREGNCDVIMGYAQGDELVQNTNHYYTSVYGIVTRKDGPLAGVDHLTDPALKGRNLGVVAGTPPATHMARAGLAKDMRGWDLFVDRRVENPVGEMLDGVRNGTLDAAVLWGPLAGPLVKDAPDLQFVPLLKEEGGPRLFYRITLGVRPSEQDWKRELNSLIRRNQAEIDAILRDAGVPLVDDYGKALKP</sequence>
<proteinExistence type="predicted"/>
<dbReference type="AlphaFoldDB" id="A0A1H3B8T4"/>
<dbReference type="InterPro" id="IPR022448">
    <property type="entry name" value="Quinoprotein_dehydrogenase"/>
</dbReference>
<feature type="chain" id="PRO_5009844321" evidence="2">
    <location>
        <begin position="23"/>
        <end position="277"/>
    </location>
</feature>
<accession>A0A1H3B8T4</accession>
<reference evidence="5" key="1">
    <citation type="submission" date="2016-10" db="EMBL/GenBank/DDBJ databases">
        <authorList>
            <person name="Varghese N."/>
            <person name="Submissions S."/>
        </authorList>
    </citation>
    <scope>NUCLEOTIDE SEQUENCE [LARGE SCALE GENOMIC DNA]</scope>
    <source>
        <strain evidence="5">DSM 29303</strain>
    </source>
</reference>
<dbReference type="InterPro" id="IPR001638">
    <property type="entry name" value="Solute-binding_3/MltF_N"/>
</dbReference>
<organism evidence="4 5">
    <name type="scientific">Paracoccus sanguinis</name>
    <dbReference type="NCBI Taxonomy" id="1545044"/>
    <lineage>
        <taxon>Bacteria</taxon>
        <taxon>Pseudomonadati</taxon>
        <taxon>Pseudomonadota</taxon>
        <taxon>Alphaproteobacteria</taxon>
        <taxon>Rhodobacterales</taxon>
        <taxon>Paracoccaceae</taxon>
        <taxon>Paracoccus</taxon>
    </lineage>
</organism>
<evidence type="ECO:0000313" key="5">
    <source>
        <dbReference type="Proteomes" id="UP000182944"/>
    </source>
</evidence>
<dbReference type="RefSeq" id="WP_036732354.1">
    <property type="nucleotide sequence ID" value="NZ_FNNA01000005.1"/>
</dbReference>
<dbReference type="SUPFAM" id="SSF53850">
    <property type="entry name" value="Periplasmic binding protein-like II"/>
    <property type="match status" value="1"/>
</dbReference>
<name>A0A1H3B8T4_9RHOB</name>
<dbReference type="PANTHER" id="PTHR35936">
    <property type="entry name" value="MEMBRANE-BOUND LYTIC MUREIN TRANSGLYCOSYLASE F"/>
    <property type="match status" value="1"/>
</dbReference>
<dbReference type="NCBIfam" id="TIGR03871">
    <property type="entry name" value="ABC_peri_MoxJ_2"/>
    <property type="match status" value="1"/>
</dbReference>
<dbReference type="SMART" id="SM00062">
    <property type="entry name" value="PBPb"/>
    <property type="match status" value="1"/>
</dbReference>
<dbReference type="OrthoDB" id="176845at2"/>
<protein>
    <submittedName>
        <fullName evidence="4">Amino acid ABC transporter substrate-binding protein, PAAT family</fullName>
    </submittedName>
</protein>
<dbReference type="PANTHER" id="PTHR35936:SF17">
    <property type="entry name" value="ARGININE-BINDING EXTRACELLULAR PROTEIN ARTP"/>
    <property type="match status" value="1"/>
</dbReference>
<dbReference type="EMBL" id="FNNA01000005">
    <property type="protein sequence ID" value="SDX38195.1"/>
    <property type="molecule type" value="Genomic_DNA"/>
</dbReference>
<dbReference type="Gene3D" id="3.40.190.10">
    <property type="entry name" value="Periplasmic binding protein-like II"/>
    <property type="match status" value="2"/>
</dbReference>
<keyword evidence="1 2" id="KW-0732">Signal</keyword>
<feature type="domain" description="Solute-binding protein family 3/N-terminal" evidence="3">
    <location>
        <begin position="37"/>
        <end position="263"/>
    </location>
</feature>
<gene>
    <name evidence="4" type="ORF">SAMN05444276_105120</name>
</gene>
<dbReference type="Proteomes" id="UP000182944">
    <property type="component" value="Unassembled WGS sequence"/>
</dbReference>
<keyword evidence="5" id="KW-1185">Reference proteome</keyword>
<evidence type="ECO:0000256" key="1">
    <source>
        <dbReference type="ARBA" id="ARBA00022729"/>
    </source>
</evidence>